<reference evidence="7" key="1">
    <citation type="submission" date="2023-07" db="EMBL/GenBank/DDBJ databases">
        <authorList>
            <person name="Stuckert A."/>
        </authorList>
    </citation>
    <scope>NUCLEOTIDE SEQUENCE</scope>
</reference>
<gene>
    <name evidence="7" type="ORF">RIMI_LOCUS19955381</name>
</gene>
<evidence type="ECO:0000256" key="6">
    <source>
        <dbReference type="ARBA" id="ARBA00034777"/>
    </source>
</evidence>
<dbReference type="InterPro" id="IPR029214">
    <property type="entry name" value="CFAP144"/>
</dbReference>
<accession>A0ABN9MIC4</accession>
<evidence type="ECO:0000256" key="3">
    <source>
        <dbReference type="ARBA" id="ARBA00022490"/>
    </source>
</evidence>
<keyword evidence="3" id="KW-0963">Cytoplasm</keyword>
<evidence type="ECO:0000313" key="7">
    <source>
        <dbReference type="EMBL" id="CAJ0965114.1"/>
    </source>
</evidence>
<comment type="similarity">
    <text evidence="6">Belongs to the CFAP144 family.</text>
</comment>
<dbReference type="Proteomes" id="UP001176940">
    <property type="component" value="Unassembled WGS sequence"/>
</dbReference>
<keyword evidence="8" id="KW-1185">Reference proteome</keyword>
<evidence type="ECO:0000313" key="8">
    <source>
        <dbReference type="Proteomes" id="UP001176940"/>
    </source>
</evidence>
<dbReference type="EMBL" id="CAUEEQ010065249">
    <property type="protein sequence ID" value="CAJ0965114.1"/>
    <property type="molecule type" value="Genomic_DNA"/>
</dbReference>
<comment type="subcellular location">
    <subcellularLocation>
        <location evidence="1">Cell projection</location>
        <location evidence="1">Cilium</location>
    </subcellularLocation>
    <subcellularLocation>
        <location evidence="2">Cytoplasm</location>
        <location evidence="2">Cytoskeleton</location>
    </subcellularLocation>
</comment>
<keyword evidence="5" id="KW-0966">Cell projection</keyword>
<comment type="caution">
    <text evidence="7">The sequence shown here is derived from an EMBL/GenBank/DDBJ whole genome shotgun (WGS) entry which is preliminary data.</text>
</comment>
<evidence type="ECO:0000256" key="2">
    <source>
        <dbReference type="ARBA" id="ARBA00004245"/>
    </source>
</evidence>
<dbReference type="Pfam" id="PF14886">
    <property type="entry name" value="FAM183"/>
    <property type="match status" value="1"/>
</dbReference>
<organism evidence="7 8">
    <name type="scientific">Ranitomeya imitator</name>
    <name type="common">mimic poison frog</name>
    <dbReference type="NCBI Taxonomy" id="111125"/>
    <lineage>
        <taxon>Eukaryota</taxon>
        <taxon>Metazoa</taxon>
        <taxon>Chordata</taxon>
        <taxon>Craniata</taxon>
        <taxon>Vertebrata</taxon>
        <taxon>Euteleostomi</taxon>
        <taxon>Amphibia</taxon>
        <taxon>Batrachia</taxon>
        <taxon>Anura</taxon>
        <taxon>Neobatrachia</taxon>
        <taxon>Hyloidea</taxon>
        <taxon>Dendrobatidae</taxon>
        <taxon>Dendrobatinae</taxon>
        <taxon>Ranitomeya</taxon>
    </lineage>
</organism>
<proteinExistence type="inferred from homology"/>
<dbReference type="PANTHER" id="PTHR33865:SF3">
    <property type="entry name" value="PROTEIN FAM183B"/>
    <property type="match status" value="1"/>
</dbReference>
<keyword evidence="4" id="KW-0206">Cytoskeleton</keyword>
<sequence>MNERTVLNIPNHHFIQDAKPQQVTPNMAATATGQREKAPRDEVSLNAIHRETIRKENRSQRLVTEYSINPHHRMHAVTGKPMAWHENQNETADENFLNIIHHAALEPTKKYTEPQTTSQEIGWITQPLIGIDWTDRRLHYHRQKTEITAYMETAWKLKEQSVNLQ</sequence>
<name>A0ABN9MIC4_9NEOB</name>
<protein>
    <submittedName>
        <fullName evidence="7">Uncharacterized protein</fullName>
    </submittedName>
</protein>
<evidence type="ECO:0000256" key="1">
    <source>
        <dbReference type="ARBA" id="ARBA00004138"/>
    </source>
</evidence>
<evidence type="ECO:0000256" key="5">
    <source>
        <dbReference type="ARBA" id="ARBA00023273"/>
    </source>
</evidence>
<evidence type="ECO:0000256" key="4">
    <source>
        <dbReference type="ARBA" id="ARBA00023212"/>
    </source>
</evidence>
<dbReference type="PANTHER" id="PTHR33865">
    <property type="entry name" value="PROTEIN FAM183B"/>
    <property type="match status" value="1"/>
</dbReference>